<feature type="transmembrane region" description="Helical" evidence="10">
    <location>
        <begin position="282"/>
        <end position="302"/>
    </location>
</feature>
<dbReference type="NCBIfam" id="TIGR00728">
    <property type="entry name" value="OPT_sfam"/>
    <property type="match status" value="1"/>
</dbReference>
<keyword evidence="6" id="KW-0653">Protein transport</keyword>
<accession>A0A165UH41</accession>
<dbReference type="NCBIfam" id="TIGR00727">
    <property type="entry name" value="ISP4_OPT"/>
    <property type="match status" value="1"/>
</dbReference>
<keyword evidence="4 10" id="KW-0812">Transmembrane</keyword>
<evidence type="ECO:0000256" key="5">
    <source>
        <dbReference type="ARBA" id="ARBA00022856"/>
    </source>
</evidence>
<gene>
    <name evidence="11" type="ORF">DAEQUDRAFT_720080</name>
</gene>
<evidence type="ECO:0000256" key="2">
    <source>
        <dbReference type="ARBA" id="ARBA00008807"/>
    </source>
</evidence>
<feature type="region of interest" description="Disordered" evidence="9">
    <location>
        <begin position="115"/>
        <end position="182"/>
    </location>
</feature>
<keyword evidence="5" id="KW-0571">Peptide transport</keyword>
<reference evidence="11 12" key="1">
    <citation type="journal article" date="2016" name="Mol. Biol. Evol.">
        <title>Comparative Genomics of Early-Diverging Mushroom-Forming Fungi Provides Insights into the Origins of Lignocellulose Decay Capabilities.</title>
        <authorList>
            <person name="Nagy L.G."/>
            <person name="Riley R."/>
            <person name="Tritt A."/>
            <person name="Adam C."/>
            <person name="Daum C."/>
            <person name="Floudas D."/>
            <person name="Sun H."/>
            <person name="Yadav J.S."/>
            <person name="Pangilinan J."/>
            <person name="Larsson K.H."/>
            <person name="Matsuura K."/>
            <person name="Barry K."/>
            <person name="Labutti K."/>
            <person name="Kuo R."/>
            <person name="Ohm R.A."/>
            <person name="Bhattacharya S.S."/>
            <person name="Shirouzu T."/>
            <person name="Yoshinaga Y."/>
            <person name="Martin F.M."/>
            <person name="Grigoriev I.V."/>
            <person name="Hibbett D.S."/>
        </authorList>
    </citation>
    <scope>NUCLEOTIDE SEQUENCE [LARGE SCALE GENOMIC DNA]</scope>
    <source>
        <strain evidence="11 12">L-15889</strain>
    </source>
</reference>
<dbReference type="PANTHER" id="PTHR22601">
    <property type="entry name" value="ISP4 LIKE PROTEIN"/>
    <property type="match status" value="1"/>
</dbReference>
<feature type="transmembrane region" description="Helical" evidence="10">
    <location>
        <begin position="679"/>
        <end position="700"/>
    </location>
</feature>
<feature type="region of interest" description="Disordered" evidence="9">
    <location>
        <begin position="83"/>
        <end position="102"/>
    </location>
</feature>
<keyword evidence="8 10" id="KW-0472">Membrane</keyword>
<comment type="subcellular location">
    <subcellularLocation>
        <location evidence="1">Membrane</location>
        <topology evidence="1">Multi-pass membrane protein</topology>
    </subcellularLocation>
</comment>
<dbReference type="GO" id="GO:0015031">
    <property type="term" value="P:protein transport"/>
    <property type="evidence" value="ECO:0007669"/>
    <property type="project" value="UniProtKB-KW"/>
</dbReference>
<comment type="similarity">
    <text evidence="2">Belongs to the oligopeptide OPT transporter family.</text>
</comment>
<dbReference type="GO" id="GO:0035673">
    <property type="term" value="F:oligopeptide transmembrane transporter activity"/>
    <property type="evidence" value="ECO:0007669"/>
    <property type="project" value="InterPro"/>
</dbReference>
<dbReference type="InterPro" id="IPR004813">
    <property type="entry name" value="OPT"/>
</dbReference>
<organism evidence="11 12">
    <name type="scientific">Daedalea quercina L-15889</name>
    <dbReference type="NCBI Taxonomy" id="1314783"/>
    <lineage>
        <taxon>Eukaryota</taxon>
        <taxon>Fungi</taxon>
        <taxon>Dikarya</taxon>
        <taxon>Basidiomycota</taxon>
        <taxon>Agaricomycotina</taxon>
        <taxon>Agaricomycetes</taxon>
        <taxon>Polyporales</taxon>
        <taxon>Fomitopsis</taxon>
    </lineage>
</organism>
<evidence type="ECO:0000256" key="6">
    <source>
        <dbReference type="ARBA" id="ARBA00022927"/>
    </source>
</evidence>
<evidence type="ECO:0000256" key="9">
    <source>
        <dbReference type="SAM" id="MobiDB-lite"/>
    </source>
</evidence>
<proteinExistence type="inferred from homology"/>
<evidence type="ECO:0000256" key="4">
    <source>
        <dbReference type="ARBA" id="ARBA00022692"/>
    </source>
</evidence>
<feature type="transmembrane region" description="Helical" evidence="10">
    <location>
        <begin position="652"/>
        <end position="673"/>
    </location>
</feature>
<evidence type="ECO:0000256" key="3">
    <source>
        <dbReference type="ARBA" id="ARBA00022448"/>
    </source>
</evidence>
<feature type="transmembrane region" description="Helical" evidence="10">
    <location>
        <begin position="308"/>
        <end position="329"/>
    </location>
</feature>
<feature type="compositionally biased region" description="Basic and acidic residues" evidence="9">
    <location>
        <begin position="154"/>
        <end position="163"/>
    </location>
</feature>
<sequence length="967" mass="108308">MAGRPRSSAGRPYTADRPSSARPSTSGAYFDRDPQYTFSQEYTIDEDEEDDESDAEDVFAFGPPSTAQQQPEQFPPAQYAEVPFASPGFADSPGFRTTPIATPLVTFPPPTFDLHGKAGPYSPTVPGPIPGPSTIHSRHPYPMSPVETPPSTDSHGHDDDPYRLRRLSQTPTSPLTGVSQGTGKFSGISSALSSRGAHISLSNVKEKYRESLASKPKLKGIPSTPGSIMSYGSMLDADSQEGSIKMDYDFDEHEEEDSPYAEVRASVSNIDDPDMPVLTLRMWIVGLGVTFVSAAANVFFYMRQPAPSITSTLLVIIAHPLGKLFAYWLPITTHRLPRWLGGGEWSLNPGPWNIKEHALVYMMANVATGAPYAIQATISIDVNYGQNLGYWFNTVLILATQLTGFGLAGLCKRLLVYPASMVWPQNLIVCTLLNTLHAEEDEPRGGISRFRYLVYVGAAAFFFYFLPGYLFTALSTFSWICWIKPDDVRINQVFGISSGMGASFLTFDWTEISWITSPLMVPWWAQVQVFTGFVFFYWIITPALYYTNTWSLAYFPMYTAQLFDKFGNDYNVSMVLTGDQKFNATAYNEYSPLYLPAAYAMAYLMAFTLATCVIVHTVLFHGRAILNGFKKIQVEKEDIHAKLMKAYPEVPIWWYLLVLVVFFSLAVVSVEVWHTGAPVWFMLLALLIPAVYLIPSGYVFSITGQVISINIIAQIIPGTILTGQPIPNMIFKSYTLQTLTEGTRFVQDMKLGHYVKVPPRATFLVQLTSTFLVAFIQCGMQQWIFDKVPDICSQYQKYDLTCPHNEVFYEASVLWGVIGPHRQFGSGSLYHPELYALIVGAILPIPFWLWQRQYPNSWARYVNTPLILNGVSNIPPATGINYSSWFLVGFIFQYVLRRRYFPWWSKFNYVTSAALDSGTVISLLVIFFALEFPNGGHYLSWWGNDVWKRTLDYTGATLKIPPPTGIS</sequence>
<evidence type="ECO:0000256" key="1">
    <source>
        <dbReference type="ARBA" id="ARBA00004141"/>
    </source>
</evidence>
<evidence type="ECO:0000256" key="10">
    <source>
        <dbReference type="SAM" id="Phobius"/>
    </source>
</evidence>
<evidence type="ECO:0000256" key="7">
    <source>
        <dbReference type="ARBA" id="ARBA00022989"/>
    </source>
</evidence>
<feature type="transmembrane region" description="Helical" evidence="10">
    <location>
        <begin position="358"/>
        <end position="378"/>
    </location>
</feature>
<dbReference type="Pfam" id="PF03169">
    <property type="entry name" value="OPT"/>
    <property type="match status" value="1"/>
</dbReference>
<name>A0A165UH41_9APHY</name>
<dbReference type="GO" id="GO:0016020">
    <property type="term" value="C:membrane"/>
    <property type="evidence" value="ECO:0007669"/>
    <property type="project" value="UniProtKB-SubCell"/>
</dbReference>
<feature type="region of interest" description="Disordered" evidence="9">
    <location>
        <begin position="1"/>
        <end position="75"/>
    </location>
</feature>
<feature type="transmembrane region" description="Helical" evidence="10">
    <location>
        <begin position="879"/>
        <end position="896"/>
    </location>
</feature>
<feature type="compositionally biased region" description="Acidic residues" evidence="9">
    <location>
        <begin position="43"/>
        <end position="57"/>
    </location>
</feature>
<keyword evidence="7 10" id="KW-1133">Transmembrane helix</keyword>
<feature type="transmembrane region" description="Helical" evidence="10">
    <location>
        <begin position="834"/>
        <end position="851"/>
    </location>
</feature>
<evidence type="ECO:0000313" key="12">
    <source>
        <dbReference type="Proteomes" id="UP000076727"/>
    </source>
</evidence>
<feature type="transmembrane region" description="Helical" evidence="10">
    <location>
        <begin position="390"/>
        <end position="411"/>
    </location>
</feature>
<keyword evidence="3" id="KW-0813">Transport</keyword>
<evidence type="ECO:0000256" key="8">
    <source>
        <dbReference type="ARBA" id="ARBA00023136"/>
    </source>
</evidence>
<feature type="transmembrane region" description="Helical" evidence="10">
    <location>
        <begin position="597"/>
        <end position="620"/>
    </location>
</feature>
<feature type="transmembrane region" description="Helical" evidence="10">
    <location>
        <begin position="908"/>
        <end position="930"/>
    </location>
</feature>
<dbReference type="InterPro" id="IPR004648">
    <property type="entry name" value="Oligpept_transpt"/>
</dbReference>
<dbReference type="Proteomes" id="UP000076727">
    <property type="component" value="Unassembled WGS sequence"/>
</dbReference>
<protein>
    <submittedName>
        <fullName evidence="11">OPT-domain-containing protein</fullName>
    </submittedName>
</protein>
<dbReference type="OrthoDB" id="9986677at2759"/>
<evidence type="ECO:0000313" key="11">
    <source>
        <dbReference type="EMBL" id="KZT74894.1"/>
    </source>
</evidence>
<dbReference type="EMBL" id="KV429032">
    <property type="protein sequence ID" value="KZT74894.1"/>
    <property type="molecule type" value="Genomic_DNA"/>
</dbReference>
<feature type="compositionally biased region" description="Polar residues" evidence="9">
    <location>
        <begin position="167"/>
        <end position="182"/>
    </location>
</feature>
<keyword evidence="12" id="KW-1185">Reference proteome</keyword>
<dbReference type="AlphaFoldDB" id="A0A165UH41"/>